<dbReference type="PANTHER" id="PTHR30473">
    <property type="entry name" value="PROTEIN PHOH"/>
    <property type="match status" value="1"/>
</dbReference>
<organism evidence="8 11">
    <name type="scientific">Parvimonas micra</name>
    <dbReference type="NCBI Taxonomy" id="33033"/>
    <lineage>
        <taxon>Bacteria</taxon>
        <taxon>Bacillati</taxon>
        <taxon>Bacillota</taxon>
        <taxon>Tissierellia</taxon>
        <taxon>Tissierellales</taxon>
        <taxon>Peptoniphilaceae</taxon>
        <taxon>Parvimonas</taxon>
    </lineage>
</organism>
<dbReference type="Proteomes" id="UP001141458">
    <property type="component" value="Unassembled WGS sequence"/>
</dbReference>
<dbReference type="EMBL" id="CP009761">
    <property type="protein sequence ID" value="AIZ36500.1"/>
    <property type="molecule type" value="Genomic_DNA"/>
</dbReference>
<dbReference type="OrthoDB" id="9773137at2"/>
<sequence>MNKVTENLILDIDDIRNLFGNLDSNIDFISKKFDVSIKNNEQGLSITGDEKMVLLCSKAIEFLVKDKSSENLDKQKLSYIVEKVKSENKEILNDWLDYVICLNAKLKPIKPKTLGQRKYISAIEDNIITFGIGPAGTGKTFLAIAMAAKALKNNSVSKIILTRPAVEAGENLGFLPGDLQEKIDPYLRPLYDSLYNILGYDNFLRLKEKGIIEVAPLAYMRGRTLDDAFIILDEAQNATNEQMKMFLTRIGFESKAVVTGDITQIDLGRRKSSGLVSVSKILNNIKGINFNYFDSSDVVRHSIVMKIIDAYTKYEDSLVVKK</sequence>
<dbReference type="SUPFAM" id="SSF52540">
    <property type="entry name" value="P-loop containing nucleoside triphosphate hydrolases"/>
    <property type="match status" value="1"/>
</dbReference>
<evidence type="ECO:0000256" key="3">
    <source>
        <dbReference type="ARBA" id="ARBA00022490"/>
    </source>
</evidence>
<protein>
    <recommendedName>
        <fullName evidence="6">PhoH-like protein</fullName>
    </recommendedName>
</protein>
<evidence type="ECO:0000313" key="9">
    <source>
        <dbReference type="EMBL" id="MCZ7406760.1"/>
    </source>
</evidence>
<evidence type="ECO:0000256" key="5">
    <source>
        <dbReference type="ARBA" id="ARBA00022840"/>
    </source>
</evidence>
<keyword evidence="4" id="KW-0547">Nucleotide-binding</keyword>
<evidence type="ECO:0000256" key="4">
    <source>
        <dbReference type="ARBA" id="ARBA00022741"/>
    </source>
</evidence>
<dbReference type="AlphaFoldDB" id="A0A0B4S183"/>
<keyword evidence="11" id="KW-1185">Reference proteome</keyword>
<comment type="subcellular location">
    <subcellularLocation>
        <location evidence="1">Cytoplasm</location>
    </subcellularLocation>
</comment>
<dbReference type="InterPro" id="IPR051451">
    <property type="entry name" value="PhoH2-like"/>
</dbReference>
<accession>A0A0B4S183</accession>
<name>A0A0B4S183_9FIRM</name>
<dbReference type="GO" id="GO:0005524">
    <property type="term" value="F:ATP binding"/>
    <property type="evidence" value="ECO:0007669"/>
    <property type="project" value="UniProtKB-KW"/>
</dbReference>
<evidence type="ECO:0000313" key="11">
    <source>
        <dbReference type="Proteomes" id="UP000031386"/>
    </source>
</evidence>
<evidence type="ECO:0000256" key="6">
    <source>
        <dbReference type="ARBA" id="ARBA00039970"/>
    </source>
</evidence>
<dbReference type="PANTHER" id="PTHR30473:SF1">
    <property type="entry name" value="PHOH-LIKE PROTEIN"/>
    <property type="match status" value="1"/>
</dbReference>
<evidence type="ECO:0000256" key="2">
    <source>
        <dbReference type="ARBA" id="ARBA00010393"/>
    </source>
</evidence>
<dbReference type="EMBL" id="CP101412">
    <property type="protein sequence ID" value="WBB30216.1"/>
    <property type="molecule type" value="Genomic_DNA"/>
</dbReference>
<reference evidence="9" key="2">
    <citation type="submission" date="2022-07" db="EMBL/GenBank/DDBJ databases">
        <title>Parvimonas micra travels from the subgingival sulcus of the human oral cavity to the colorectal adenocarcinoma.</title>
        <authorList>
            <person name="Conde-Perez K."/>
            <person name="Buetas E."/>
            <person name="Aja-Macaya P."/>
            <person name="Martin-De Arribas E."/>
            <person name="Iglesias-Corras I."/>
            <person name="Trigo-Tasende N."/>
            <person name="Nasser-Ali M."/>
            <person name="Estevez L.S."/>
            <person name="Rumbo-Feal S."/>
            <person name="Otero-Alen B."/>
            <person name="Noguera J.F."/>
            <person name="Concha A."/>
            <person name="Pardinas-Lopez S."/>
            <person name="Carda-Dieguez M."/>
            <person name="Gomez-Randulfe I."/>
            <person name="Martinez-Lago N."/>
            <person name="Ladra S."/>
            <person name="Aparicio L.A."/>
            <person name="Bou G."/>
            <person name="Mira A."/>
            <person name="Vallejo J.A."/>
            <person name="Poza M."/>
        </authorList>
    </citation>
    <scope>NUCLEOTIDE SEQUENCE</scope>
    <source>
        <strain evidence="10">PM102KC-G-1</strain>
        <strain evidence="9">PM79KC-AC-4</strain>
    </source>
</reference>
<dbReference type="KEGG" id="pmic:NW74_03670"/>
<evidence type="ECO:0000259" key="7">
    <source>
        <dbReference type="Pfam" id="PF02562"/>
    </source>
</evidence>
<evidence type="ECO:0000256" key="1">
    <source>
        <dbReference type="ARBA" id="ARBA00004496"/>
    </source>
</evidence>
<comment type="similarity">
    <text evidence="2">Belongs to the PhoH family.</text>
</comment>
<dbReference type="Proteomes" id="UP001210690">
    <property type="component" value="Chromosome"/>
</dbReference>
<dbReference type="InterPro" id="IPR003714">
    <property type="entry name" value="PhoH"/>
</dbReference>
<keyword evidence="5" id="KW-0067">ATP-binding</keyword>
<gene>
    <name evidence="10" type="ORF">NM222_04365</name>
    <name evidence="9" type="ORF">NND69_00040</name>
    <name evidence="8" type="ORF">NW74_03670</name>
</gene>
<proteinExistence type="inferred from homology"/>
<dbReference type="Pfam" id="PF02562">
    <property type="entry name" value="PhoH"/>
    <property type="match status" value="1"/>
</dbReference>
<evidence type="ECO:0000313" key="10">
    <source>
        <dbReference type="EMBL" id="WBB30216.1"/>
    </source>
</evidence>
<dbReference type="RefSeq" id="WP_041953871.1">
    <property type="nucleotide sequence ID" value="NZ_CALHGL010000014.1"/>
</dbReference>
<dbReference type="STRING" id="33033.NW74_03670"/>
<dbReference type="InterPro" id="IPR027417">
    <property type="entry name" value="P-loop_NTPase"/>
</dbReference>
<feature type="domain" description="PhoH-like protein" evidence="7">
    <location>
        <begin position="109"/>
        <end position="311"/>
    </location>
</feature>
<dbReference type="GO" id="GO:0005829">
    <property type="term" value="C:cytosol"/>
    <property type="evidence" value="ECO:0007669"/>
    <property type="project" value="TreeGrafter"/>
</dbReference>
<dbReference type="EMBL" id="JANDZV010000001">
    <property type="protein sequence ID" value="MCZ7406760.1"/>
    <property type="molecule type" value="Genomic_DNA"/>
</dbReference>
<evidence type="ECO:0000313" key="8">
    <source>
        <dbReference type="EMBL" id="AIZ36500.1"/>
    </source>
</evidence>
<dbReference type="Gene3D" id="3.40.50.300">
    <property type="entry name" value="P-loop containing nucleotide triphosphate hydrolases"/>
    <property type="match status" value="1"/>
</dbReference>
<reference evidence="8 11" key="1">
    <citation type="submission" date="2014-10" db="EMBL/GenBank/DDBJ databases">
        <title>Complete genome sequence of Parvimonas micra KCOM 1535 (= ChDC B708).</title>
        <authorList>
            <person name="Kook J.-K."/>
            <person name="Park S.-N."/>
            <person name="Lim Y.K."/>
            <person name="Roh H."/>
        </authorList>
    </citation>
    <scope>NUCLEOTIDE SEQUENCE [LARGE SCALE GENOMIC DNA]</scope>
    <source>
        <strain evidence="8">KCOM 1535</strain>
        <strain evidence="11">KCOM 1535 / ChDC B708</strain>
    </source>
</reference>
<dbReference type="Proteomes" id="UP000031386">
    <property type="component" value="Chromosome"/>
</dbReference>
<keyword evidence="3" id="KW-0963">Cytoplasm</keyword>
<dbReference type="FunFam" id="3.40.50.300:FF:000013">
    <property type="entry name" value="PhoH family ATPase"/>
    <property type="match status" value="1"/>
</dbReference>